<dbReference type="Pfam" id="PF00664">
    <property type="entry name" value="ABC_membrane"/>
    <property type="match status" value="1"/>
</dbReference>
<dbReference type="Gene3D" id="3.40.50.300">
    <property type="entry name" value="P-loop containing nucleotide triphosphate hydrolases"/>
    <property type="match status" value="1"/>
</dbReference>
<keyword evidence="4 9" id="KW-0812">Transmembrane</keyword>
<dbReference type="NCBIfam" id="TIGR02857">
    <property type="entry name" value="CydD"/>
    <property type="match status" value="1"/>
</dbReference>
<evidence type="ECO:0000259" key="11">
    <source>
        <dbReference type="PROSITE" id="PS50929"/>
    </source>
</evidence>
<evidence type="ECO:0000256" key="3">
    <source>
        <dbReference type="ARBA" id="ARBA00022475"/>
    </source>
</evidence>
<dbReference type="PROSITE" id="PS50929">
    <property type="entry name" value="ABC_TM1F"/>
    <property type="match status" value="1"/>
</dbReference>
<feature type="transmembrane region" description="Helical" evidence="9">
    <location>
        <begin position="66"/>
        <end position="89"/>
    </location>
</feature>
<feature type="transmembrane region" description="Helical" evidence="9">
    <location>
        <begin position="101"/>
        <end position="118"/>
    </location>
</feature>
<comment type="caution">
    <text evidence="12">The sequence shown here is derived from an EMBL/GenBank/DDBJ whole genome shotgun (WGS) entry which is preliminary data.</text>
</comment>
<proteinExistence type="predicted"/>
<sequence length="632" mass="68628">MQAKFISRTDESVQWRSHNMLLSPDAPSPRQPFRRPRTTARSILATAEELWLKSQKPQIRAPLNRAIGLGLAAGWLIIAQAWLLARVVSSVIIDHRTLADVWLYLAAMPPIFALRFVLVRASERVAFEAAAEVRRDLRARLYAHLQALGPLWLTRQSSGDLANAVVTGIDALEAYYARYLPNMSLTALVPLSILVFVFPQDWVSGLVLLITAPLIPVFMILVGKGAELLNQQQWQLLARMSARFLDSLQGLTTLKLFGASRREAEVVAALTEEYRIGTMKVLRVAFLSSVVLEFLSTISIAVVAVLIGFRLFYGEMRFFNGFFVLLLAPEFYLPLRNMGTYYRARMEAIGAAEGLLKLLDTPVSRHAQQPGGTQTLAPADVLSITFDAVRVRYADDLAPALDGVSFTAPARGLTALVGASGAGKSTVLHALMGLVQPEQGEIRVGSTALRDLSQQDWLRQVTWVPQRPHVFEGTVRENIALGLTQATQDAVERAAGAAQAHDFIAALAQGYDTPLGERGVGLSGGQVQRLALARAMLKPAPLVLLDEATAQLDAHTQSLVSNAIVDLARSRCVILAAHRLSTVLRADHVVVLDAGRIVEQGRPWTLLAAGGAFAALVRAHDAPAPAPTEAAS</sequence>
<dbReference type="InterPro" id="IPR039421">
    <property type="entry name" value="Type_1_exporter"/>
</dbReference>
<feature type="transmembrane region" description="Helical" evidence="9">
    <location>
        <begin position="284"/>
        <end position="312"/>
    </location>
</feature>
<feature type="transmembrane region" description="Helical" evidence="9">
    <location>
        <begin position="204"/>
        <end position="223"/>
    </location>
</feature>
<organism evidence="12">
    <name type="scientific">mine drainage metagenome</name>
    <dbReference type="NCBI Taxonomy" id="410659"/>
    <lineage>
        <taxon>unclassified sequences</taxon>
        <taxon>metagenomes</taxon>
        <taxon>ecological metagenomes</taxon>
    </lineage>
</organism>
<dbReference type="PANTHER" id="PTHR24221:SF590">
    <property type="entry name" value="COMPONENT LINKED WITH THE ASSEMBLY OF CYTOCHROME' TRANSPORT TRANSMEMBRANE ATP-BINDING PROTEIN ABC TRANSPORTER CYDD-RELATED"/>
    <property type="match status" value="1"/>
</dbReference>
<keyword evidence="8 9" id="KW-0472">Membrane</keyword>
<evidence type="ECO:0000259" key="10">
    <source>
        <dbReference type="PROSITE" id="PS50893"/>
    </source>
</evidence>
<comment type="subcellular location">
    <subcellularLocation>
        <location evidence="1">Cell membrane</location>
        <topology evidence="1">Multi-pass membrane protein</topology>
    </subcellularLocation>
</comment>
<reference evidence="12" key="1">
    <citation type="submission" date="2016-10" db="EMBL/GenBank/DDBJ databases">
        <title>Sequence of Gallionella enrichment culture.</title>
        <authorList>
            <person name="Poehlein A."/>
            <person name="Muehling M."/>
            <person name="Daniel R."/>
        </authorList>
    </citation>
    <scope>NUCLEOTIDE SEQUENCE</scope>
</reference>
<keyword evidence="7 9" id="KW-1133">Transmembrane helix</keyword>
<dbReference type="GO" id="GO:0005886">
    <property type="term" value="C:plasma membrane"/>
    <property type="evidence" value="ECO:0007669"/>
    <property type="project" value="UniProtKB-SubCell"/>
</dbReference>
<dbReference type="GO" id="GO:0042883">
    <property type="term" value="P:cysteine transport"/>
    <property type="evidence" value="ECO:0007669"/>
    <property type="project" value="InterPro"/>
</dbReference>
<keyword evidence="5" id="KW-0547">Nucleotide-binding</keyword>
<name>A0A1J5QEF5_9ZZZZ</name>
<evidence type="ECO:0000313" key="12">
    <source>
        <dbReference type="EMBL" id="OIQ78348.1"/>
    </source>
</evidence>
<protein>
    <submittedName>
        <fullName evidence="12">ATP-binding/permease protein CydD</fullName>
    </submittedName>
</protein>
<dbReference type="SUPFAM" id="SSF52540">
    <property type="entry name" value="P-loop containing nucleoside triphosphate hydrolases"/>
    <property type="match status" value="1"/>
</dbReference>
<evidence type="ECO:0000256" key="9">
    <source>
        <dbReference type="SAM" id="Phobius"/>
    </source>
</evidence>
<evidence type="ECO:0000256" key="5">
    <source>
        <dbReference type="ARBA" id="ARBA00022741"/>
    </source>
</evidence>
<accession>A0A1J5QEF5</accession>
<dbReference type="GO" id="GO:0140359">
    <property type="term" value="F:ABC-type transporter activity"/>
    <property type="evidence" value="ECO:0007669"/>
    <property type="project" value="InterPro"/>
</dbReference>
<evidence type="ECO:0000256" key="6">
    <source>
        <dbReference type="ARBA" id="ARBA00022840"/>
    </source>
</evidence>
<evidence type="ECO:0000256" key="4">
    <source>
        <dbReference type="ARBA" id="ARBA00022692"/>
    </source>
</evidence>
<dbReference type="Gene3D" id="1.20.1560.10">
    <property type="entry name" value="ABC transporter type 1, transmembrane domain"/>
    <property type="match status" value="1"/>
</dbReference>
<dbReference type="InterPro" id="IPR027417">
    <property type="entry name" value="P-loop_NTPase"/>
</dbReference>
<feature type="transmembrane region" description="Helical" evidence="9">
    <location>
        <begin position="179"/>
        <end position="198"/>
    </location>
</feature>
<feature type="domain" description="ABC transporter" evidence="10">
    <location>
        <begin position="384"/>
        <end position="619"/>
    </location>
</feature>
<dbReference type="InterPro" id="IPR011527">
    <property type="entry name" value="ABC1_TM_dom"/>
</dbReference>
<evidence type="ECO:0000256" key="8">
    <source>
        <dbReference type="ARBA" id="ARBA00023136"/>
    </source>
</evidence>
<dbReference type="SUPFAM" id="SSF90123">
    <property type="entry name" value="ABC transporter transmembrane region"/>
    <property type="match status" value="1"/>
</dbReference>
<evidence type="ECO:0000256" key="2">
    <source>
        <dbReference type="ARBA" id="ARBA00022448"/>
    </source>
</evidence>
<dbReference type="PROSITE" id="PS50893">
    <property type="entry name" value="ABC_TRANSPORTER_2"/>
    <property type="match status" value="1"/>
</dbReference>
<evidence type="ECO:0000256" key="1">
    <source>
        <dbReference type="ARBA" id="ARBA00004651"/>
    </source>
</evidence>
<feature type="domain" description="ABC transmembrane type-1" evidence="11">
    <location>
        <begin position="66"/>
        <end position="347"/>
    </location>
</feature>
<keyword evidence="6 12" id="KW-0067">ATP-binding</keyword>
<dbReference type="EMBL" id="MLJW01001417">
    <property type="protein sequence ID" value="OIQ78348.1"/>
    <property type="molecule type" value="Genomic_DNA"/>
</dbReference>
<dbReference type="PANTHER" id="PTHR24221">
    <property type="entry name" value="ATP-BINDING CASSETTE SUB-FAMILY B"/>
    <property type="match status" value="1"/>
</dbReference>
<dbReference type="Pfam" id="PF00005">
    <property type="entry name" value="ABC_tran"/>
    <property type="match status" value="1"/>
</dbReference>
<dbReference type="AlphaFoldDB" id="A0A1J5QEF5"/>
<dbReference type="InterPro" id="IPR003439">
    <property type="entry name" value="ABC_transporter-like_ATP-bd"/>
</dbReference>
<dbReference type="GO" id="GO:0016887">
    <property type="term" value="F:ATP hydrolysis activity"/>
    <property type="evidence" value="ECO:0007669"/>
    <property type="project" value="InterPro"/>
</dbReference>
<dbReference type="InterPro" id="IPR014216">
    <property type="entry name" value="ABC_transptr_CydD"/>
</dbReference>
<dbReference type="CDD" id="cd18584">
    <property type="entry name" value="ABC_6TM_AarD_CydD"/>
    <property type="match status" value="1"/>
</dbReference>
<keyword evidence="2" id="KW-0813">Transport</keyword>
<dbReference type="InterPro" id="IPR036640">
    <property type="entry name" value="ABC1_TM_sf"/>
</dbReference>
<dbReference type="GO" id="GO:0005524">
    <property type="term" value="F:ATP binding"/>
    <property type="evidence" value="ECO:0007669"/>
    <property type="project" value="UniProtKB-KW"/>
</dbReference>
<dbReference type="FunFam" id="3.40.50.300:FF:000221">
    <property type="entry name" value="Multidrug ABC transporter ATP-binding protein"/>
    <property type="match status" value="1"/>
</dbReference>
<evidence type="ECO:0000256" key="7">
    <source>
        <dbReference type="ARBA" id="ARBA00022989"/>
    </source>
</evidence>
<dbReference type="InterPro" id="IPR003593">
    <property type="entry name" value="AAA+_ATPase"/>
</dbReference>
<gene>
    <name evidence="12" type="primary">cydD_2</name>
    <name evidence="12" type="ORF">GALL_399430</name>
</gene>
<dbReference type="SMART" id="SM00382">
    <property type="entry name" value="AAA"/>
    <property type="match status" value="1"/>
</dbReference>
<keyword evidence="3" id="KW-1003">Cell membrane</keyword>
<feature type="transmembrane region" description="Helical" evidence="9">
    <location>
        <begin position="318"/>
        <end position="335"/>
    </location>
</feature>